<gene>
    <name evidence="2" type="ORF">ACOC_LOCUS4862</name>
</gene>
<sequence length="199" mass="22317">MNRESPDSSAWELGRPCRGVEGEEPHCPVYIAARYPGTPPSHDETKDIADSGSSKHSLEVPRVHFQKSRFQCSSFDYSSQATTRPATGSEAIVMEGYDVRRLTLEVPSDKDGKFLMAVGMFFRPQCLEYPQLQHLIMIQTSALGQRSLGVVIGLAKMRRCYVFKDVYDTGELCLEKGANRGADGRNSRKHEFGHERRST</sequence>
<evidence type="ECO:0000313" key="4">
    <source>
        <dbReference type="WBParaSite" id="ACOC_0000486101-mRNA-1"/>
    </source>
</evidence>
<accession>A0A0R3PK09</accession>
<evidence type="ECO:0000313" key="3">
    <source>
        <dbReference type="Proteomes" id="UP000267027"/>
    </source>
</evidence>
<protein>
    <submittedName>
        <fullName evidence="2 4">Uncharacterized protein</fullName>
    </submittedName>
</protein>
<reference evidence="4" key="1">
    <citation type="submission" date="2017-02" db="UniProtKB">
        <authorList>
            <consortium name="WormBaseParasite"/>
        </authorList>
    </citation>
    <scope>IDENTIFICATION</scope>
</reference>
<keyword evidence="3" id="KW-1185">Reference proteome</keyword>
<evidence type="ECO:0000313" key="2">
    <source>
        <dbReference type="EMBL" id="VDM56447.1"/>
    </source>
</evidence>
<evidence type="ECO:0000256" key="1">
    <source>
        <dbReference type="SAM" id="MobiDB-lite"/>
    </source>
</evidence>
<name>A0A0R3PK09_ANGCS</name>
<proteinExistence type="predicted"/>
<dbReference type="WBParaSite" id="ACOC_0000486101-mRNA-1">
    <property type="protein sequence ID" value="ACOC_0000486101-mRNA-1"/>
    <property type="gene ID" value="ACOC_0000486101"/>
</dbReference>
<dbReference type="EMBL" id="UYYA01003834">
    <property type="protein sequence ID" value="VDM56447.1"/>
    <property type="molecule type" value="Genomic_DNA"/>
</dbReference>
<dbReference type="AlphaFoldDB" id="A0A0R3PK09"/>
<feature type="region of interest" description="Disordered" evidence="1">
    <location>
        <begin position="178"/>
        <end position="199"/>
    </location>
</feature>
<organism evidence="4">
    <name type="scientific">Angiostrongylus costaricensis</name>
    <name type="common">Nematode worm</name>
    <dbReference type="NCBI Taxonomy" id="334426"/>
    <lineage>
        <taxon>Eukaryota</taxon>
        <taxon>Metazoa</taxon>
        <taxon>Ecdysozoa</taxon>
        <taxon>Nematoda</taxon>
        <taxon>Chromadorea</taxon>
        <taxon>Rhabditida</taxon>
        <taxon>Rhabditina</taxon>
        <taxon>Rhabditomorpha</taxon>
        <taxon>Strongyloidea</taxon>
        <taxon>Metastrongylidae</taxon>
        <taxon>Angiostrongylus</taxon>
    </lineage>
</organism>
<reference evidence="2 3" key="2">
    <citation type="submission" date="2018-11" db="EMBL/GenBank/DDBJ databases">
        <authorList>
            <consortium name="Pathogen Informatics"/>
        </authorList>
    </citation>
    <scope>NUCLEOTIDE SEQUENCE [LARGE SCALE GENOMIC DNA]</scope>
    <source>
        <strain evidence="2 3">Costa Rica</strain>
    </source>
</reference>
<feature type="region of interest" description="Disordered" evidence="1">
    <location>
        <begin position="31"/>
        <end position="55"/>
    </location>
</feature>
<dbReference type="Proteomes" id="UP000267027">
    <property type="component" value="Unassembled WGS sequence"/>
</dbReference>